<proteinExistence type="predicted"/>
<sequence>MVQQLQGGLREFPLIRQILADFIHRTGRQTVLGHGCKLGQISKRRTEIMGNNRKKLVFGRIDLNQLGILFDQLPVLLLDFIFLFDIAVLEFQFDLEHVFEFPAVGIDDDIDQNDYNGCHQTA</sequence>
<accession>A0A645FSH5</accession>
<comment type="caution">
    <text evidence="1">The sequence shown here is derived from an EMBL/GenBank/DDBJ whole genome shotgun (WGS) entry which is preliminary data.</text>
</comment>
<dbReference type="EMBL" id="VSSQ01063850">
    <property type="protein sequence ID" value="MPN16850.1"/>
    <property type="molecule type" value="Genomic_DNA"/>
</dbReference>
<gene>
    <name evidence="1" type="ORF">SDC9_164197</name>
</gene>
<name>A0A645FSH5_9ZZZZ</name>
<organism evidence="1">
    <name type="scientific">bioreactor metagenome</name>
    <dbReference type="NCBI Taxonomy" id="1076179"/>
    <lineage>
        <taxon>unclassified sequences</taxon>
        <taxon>metagenomes</taxon>
        <taxon>ecological metagenomes</taxon>
    </lineage>
</organism>
<protein>
    <submittedName>
        <fullName evidence="1">Uncharacterized protein</fullName>
    </submittedName>
</protein>
<reference evidence="1" key="1">
    <citation type="submission" date="2019-08" db="EMBL/GenBank/DDBJ databases">
        <authorList>
            <person name="Kucharzyk K."/>
            <person name="Murdoch R.W."/>
            <person name="Higgins S."/>
            <person name="Loffler F."/>
        </authorList>
    </citation>
    <scope>NUCLEOTIDE SEQUENCE</scope>
</reference>
<evidence type="ECO:0000313" key="1">
    <source>
        <dbReference type="EMBL" id="MPN16850.1"/>
    </source>
</evidence>
<dbReference type="AlphaFoldDB" id="A0A645FSH5"/>